<sequence>MKASIPSEGEYFSTILENQSFEFELLP</sequence>
<accession>A0A0K2U0H9</accession>
<evidence type="ECO:0000313" key="1">
    <source>
        <dbReference type="EMBL" id="CDW31151.1"/>
    </source>
</evidence>
<dbReference type="EMBL" id="HACA01013790">
    <property type="protein sequence ID" value="CDW31151.1"/>
    <property type="molecule type" value="Transcribed_RNA"/>
</dbReference>
<organism evidence="1">
    <name type="scientific">Lepeophtheirus salmonis</name>
    <name type="common">Salmon louse</name>
    <name type="synonym">Caligus salmonis</name>
    <dbReference type="NCBI Taxonomy" id="72036"/>
    <lineage>
        <taxon>Eukaryota</taxon>
        <taxon>Metazoa</taxon>
        <taxon>Ecdysozoa</taxon>
        <taxon>Arthropoda</taxon>
        <taxon>Crustacea</taxon>
        <taxon>Multicrustacea</taxon>
        <taxon>Hexanauplia</taxon>
        <taxon>Copepoda</taxon>
        <taxon>Siphonostomatoida</taxon>
        <taxon>Caligidae</taxon>
        <taxon>Lepeophtheirus</taxon>
    </lineage>
</organism>
<protein>
    <submittedName>
        <fullName evidence="1">Uncharacterized protein</fullName>
    </submittedName>
</protein>
<dbReference type="AlphaFoldDB" id="A0A0K2U0H9"/>
<proteinExistence type="predicted"/>
<name>A0A0K2U0H9_LEPSM</name>
<reference evidence="1" key="1">
    <citation type="submission" date="2014-05" db="EMBL/GenBank/DDBJ databases">
        <authorList>
            <person name="Chronopoulou M."/>
        </authorList>
    </citation>
    <scope>NUCLEOTIDE SEQUENCE</scope>
    <source>
        <tissue evidence="1">Whole organism</tissue>
    </source>
</reference>